<accession>A0ABZ0WW08</accession>
<proteinExistence type="predicted"/>
<dbReference type="Proteomes" id="UP001324384">
    <property type="component" value="Chromosome"/>
</dbReference>
<evidence type="ECO:0000313" key="1">
    <source>
        <dbReference type="EMBL" id="WQE03441.1"/>
    </source>
</evidence>
<protein>
    <submittedName>
        <fullName evidence="1">Uncharacterized protein</fullName>
    </submittedName>
</protein>
<evidence type="ECO:0000313" key="2">
    <source>
        <dbReference type="Proteomes" id="UP001324384"/>
    </source>
</evidence>
<organism evidence="1 2">
    <name type="scientific">Moraxella canis</name>
    <dbReference type="NCBI Taxonomy" id="90239"/>
    <lineage>
        <taxon>Bacteria</taxon>
        <taxon>Pseudomonadati</taxon>
        <taxon>Pseudomonadota</taxon>
        <taxon>Gammaproteobacteria</taxon>
        <taxon>Moraxellales</taxon>
        <taxon>Moraxellaceae</taxon>
        <taxon>Moraxella</taxon>
    </lineage>
</organism>
<dbReference type="RefSeq" id="WP_114799822.1">
    <property type="nucleotide sequence ID" value="NZ_CP139961.1"/>
</dbReference>
<reference evidence="1 2" key="1">
    <citation type="submission" date="2023-12" db="EMBL/GenBank/DDBJ databases">
        <title>Genome sequencing and assembly of bacterial species from a model synthetic community.</title>
        <authorList>
            <person name="Hogle S.L."/>
        </authorList>
    </citation>
    <scope>NUCLEOTIDE SEQUENCE [LARGE SCALE GENOMIC DNA]</scope>
    <source>
        <strain evidence="1 2">HAMBI_2792</strain>
    </source>
</reference>
<keyword evidence="2" id="KW-1185">Reference proteome</keyword>
<name>A0ABZ0WW08_9GAMM</name>
<dbReference type="EMBL" id="CP139961">
    <property type="protein sequence ID" value="WQE03441.1"/>
    <property type="molecule type" value="Genomic_DNA"/>
</dbReference>
<sequence length="131" mass="15010">MIIEIKPHKPIGKNSLYFNRHYLGKNNERNAFICAAHEICSSEVVIDNEKINGSWLQQVQEIKRNKNAIVNYLLTKEGSDLLQSVFDKFGTFDLAFFEDNEEAAEVSSHVSINDLRENMLLNINTTISVHK</sequence>
<gene>
    <name evidence="1" type="ORF">U0021_06720</name>
</gene>